<organism evidence="1">
    <name type="scientific">marine sediment metagenome</name>
    <dbReference type="NCBI Taxonomy" id="412755"/>
    <lineage>
        <taxon>unclassified sequences</taxon>
        <taxon>metagenomes</taxon>
        <taxon>ecological metagenomes</taxon>
    </lineage>
</organism>
<reference evidence="1" key="1">
    <citation type="journal article" date="2014" name="Front. Microbiol.">
        <title>High frequency of phylogenetically diverse reductive dehalogenase-homologous genes in deep subseafloor sedimentary metagenomes.</title>
        <authorList>
            <person name="Kawai M."/>
            <person name="Futagami T."/>
            <person name="Toyoda A."/>
            <person name="Takaki Y."/>
            <person name="Nishi S."/>
            <person name="Hori S."/>
            <person name="Arai W."/>
            <person name="Tsubouchi T."/>
            <person name="Morono Y."/>
            <person name="Uchiyama I."/>
            <person name="Ito T."/>
            <person name="Fujiyama A."/>
            <person name="Inagaki F."/>
            <person name="Takami H."/>
        </authorList>
    </citation>
    <scope>NUCLEOTIDE SEQUENCE</scope>
    <source>
        <strain evidence="1">Expedition CK06-06</strain>
    </source>
</reference>
<gene>
    <name evidence="1" type="ORF">S12H4_28206</name>
</gene>
<dbReference type="AlphaFoldDB" id="X1V9I3"/>
<proteinExistence type="predicted"/>
<dbReference type="EMBL" id="BARW01016163">
    <property type="protein sequence ID" value="GAJ02140.1"/>
    <property type="molecule type" value="Genomic_DNA"/>
</dbReference>
<accession>X1V9I3</accession>
<protein>
    <submittedName>
        <fullName evidence="1">Uncharacterized protein</fullName>
    </submittedName>
</protein>
<comment type="caution">
    <text evidence="1">The sequence shown here is derived from an EMBL/GenBank/DDBJ whole genome shotgun (WGS) entry which is preliminary data.</text>
</comment>
<evidence type="ECO:0000313" key="1">
    <source>
        <dbReference type="EMBL" id="GAJ02140.1"/>
    </source>
</evidence>
<sequence>MSPVISGVGKLYRIGEEEAFASVNYKIREGMSSFSSQWSGEVILRDEVSIGDGGWYEIELESGSKGKCVLKRMVNRATSSVPPRFVYRLTGSGSLK</sequence>
<name>X1V9I3_9ZZZZ</name>